<keyword evidence="4 7" id="KW-0812">Transmembrane</keyword>
<feature type="transmembrane region" description="Helical" evidence="7">
    <location>
        <begin position="25"/>
        <end position="44"/>
    </location>
</feature>
<dbReference type="Proteomes" id="UP000284557">
    <property type="component" value="Unassembled WGS sequence"/>
</dbReference>
<proteinExistence type="inferred from homology"/>
<evidence type="ECO:0000256" key="6">
    <source>
        <dbReference type="ARBA" id="ARBA00023136"/>
    </source>
</evidence>
<name>A0ABD7HIW7_9MYCO</name>
<evidence type="ECO:0000256" key="7">
    <source>
        <dbReference type="SAM" id="Phobius"/>
    </source>
</evidence>
<keyword evidence="6 7" id="KW-0472">Membrane</keyword>
<dbReference type="EMBL" id="QXBN01000022">
    <property type="protein sequence ID" value="RIT32820.1"/>
    <property type="molecule type" value="Genomic_DNA"/>
</dbReference>
<feature type="transmembrane region" description="Helical" evidence="7">
    <location>
        <begin position="122"/>
        <end position="140"/>
    </location>
</feature>
<keyword evidence="3" id="KW-1003">Cell membrane</keyword>
<evidence type="ECO:0000313" key="8">
    <source>
        <dbReference type="EMBL" id="RIT32820.1"/>
    </source>
</evidence>
<feature type="transmembrane region" description="Helical" evidence="7">
    <location>
        <begin position="97"/>
        <end position="116"/>
    </location>
</feature>
<evidence type="ECO:0000256" key="3">
    <source>
        <dbReference type="ARBA" id="ARBA00022475"/>
    </source>
</evidence>
<comment type="subcellular location">
    <subcellularLocation>
        <location evidence="1">Cell membrane</location>
        <topology evidence="1">Multi-pass membrane protein</topology>
    </subcellularLocation>
</comment>
<sequence length="155" mass="17151">MRPRHGTCSQTNEGALINPQHAARLLGWMIPTGARLVFGVIFLLEGTQKVFGWWSGSPTGSGYPEPFLNWPYWWAGVFELVLGSLLTVGLRTRLAAVLAAGMMAYAYFFEHLPVHWEPMQNGGAFAATFCWGLLLLAVTANDTRLSLDRVLARRA</sequence>
<comment type="caution">
    <text evidence="8">The sequence shown here is derived from an EMBL/GenBank/DDBJ whole genome shotgun (WGS) entry which is preliminary data.</text>
</comment>
<dbReference type="GO" id="GO:0005886">
    <property type="term" value="C:plasma membrane"/>
    <property type="evidence" value="ECO:0007669"/>
    <property type="project" value="UniProtKB-SubCell"/>
</dbReference>
<accession>A0ABD7HIW7</accession>
<protein>
    <submittedName>
        <fullName evidence="8">DoxX family protein</fullName>
    </submittedName>
</protein>
<evidence type="ECO:0000313" key="9">
    <source>
        <dbReference type="Proteomes" id="UP000284557"/>
    </source>
</evidence>
<evidence type="ECO:0000256" key="1">
    <source>
        <dbReference type="ARBA" id="ARBA00004651"/>
    </source>
</evidence>
<evidence type="ECO:0000256" key="4">
    <source>
        <dbReference type="ARBA" id="ARBA00022692"/>
    </source>
</evidence>
<dbReference type="InterPro" id="IPR032808">
    <property type="entry name" value="DoxX"/>
</dbReference>
<dbReference type="PANTHER" id="PTHR33452">
    <property type="entry name" value="OXIDOREDUCTASE CATD-RELATED"/>
    <property type="match status" value="1"/>
</dbReference>
<dbReference type="AlphaFoldDB" id="A0ABD7HIW7"/>
<evidence type="ECO:0000256" key="5">
    <source>
        <dbReference type="ARBA" id="ARBA00022989"/>
    </source>
</evidence>
<organism evidence="8 9">
    <name type="scientific">Mycobacteroides abscessus</name>
    <dbReference type="NCBI Taxonomy" id="36809"/>
    <lineage>
        <taxon>Bacteria</taxon>
        <taxon>Bacillati</taxon>
        <taxon>Actinomycetota</taxon>
        <taxon>Actinomycetes</taxon>
        <taxon>Mycobacteriales</taxon>
        <taxon>Mycobacteriaceae</taxon>
        <taxon>Mycobacteroides</taxon>
    </lineage>
</organism>
<gene>
    <name evidence="8" type="ORF">D2E76_22915</name>
</gene>
<feature type="transmembrane region" description="Helical" evidence="7">
    <location>
        <begin position="72"/>
        <end position="90"/>
    </location>
</feature>
<dbReference type="PANTHER" id="PTHR33452:SF4">
    <property type="entry name" value="BLL4328 PROTEIN"/>
    <property type="match status" value="1"/>
</dbReference>
<keyword evidence="5 7" id="KW-1133">Transmembrane helix</keyword>
<dbReference type="Pfam" id="PF07681">
    <property type="entry name" value="DoxX"/>
    <property type="match status" value="1"/>
</dbReference>
<dbReference type="InterPro" id="IPR051907">
    <property type="entry name" value="DoxX-like_oxidoreductase"/>
</dbReference>
<comment type="similarity">
    <text evidence="2">Belongs to the DoxX family.</text>
</comment>
<reference evidence="8 9" key="1">
    <citation type="submission" date="2018-08" db="EMBL/GenBank/DDBJ databases">
        <title>Linezolid Resistance in Mycobacterium abscessus: MIC Distribution and Comprehensive Investigation of Resistance Mechanisms.</title>
        <authorList>
            <person name="Ye M."/>
            <person name="Xu L."/>
            <person name="Zou Y."/>
            <person name="Li B."/>
            <person name="Guo Q."/>
            <person name="Zhang Y."/>
            <person name="Zhan M."/>
            <person name="Xu B."/>
            <person name="Yu F."/>
            <person name="Zhang Z."/>
            <person name="Chu H."/>
        </authorList>
    </citation>
    <scope>NUCLEOTIDE SEQUENCE [LARGE SCALE GENOMIC DNA]</scope>
    <source>
        <strain evidence="8 9">G143</strain>
    </source>
</reference>
<evidence type="ECO:0000256" key="2">
    <source>
        <dbReference type="ARBA" id="ARBA00006679"/>
    </source>
</evidence>